<evidence type="ECO:0000313" key="1">
    <source>
        <dbReference type="EMBL" id="MBO8458251.1"/>
    </source>
</evidence>
<gene>
    <name evidence="1" type="ORF">IAA81_08520</name>
</gene>
<name>A0A9D9N2P5_9SPIR</name>
<reference evidence="1" key="1">
    <citation type="submission" date="2020-10" db="EMBL/GenBank/DDBJ databases">
        <authorList>
            <person name="Gilroy R."/>
        </authorList>
    </citation>
    <scope>NUCLEOTIDE SEQUENCE</scope>
    <source>
        <strain evidence="1">10532</strain>
    </source>
</reference>
<protein>
    <submittedName>
        <fullName evidence="1">Uncharacterized protein</fullName>
    </submittedName>
</protein>
<sequence length="71" mass="8744">MSSRPDLFVKNDGFWYWKNDEAKKIFFEMLLNHDKRLPKEFIEIQVLYEKILENLEVNGQKIEEIDYVYNK</sequence>
<organism evidence="1 2">
    <name type="scientific">Candidatus Gallitreponema excrementavium</name>
    <dbReference type="NCBI Taxonomy" id="2840840"/>
    <lineage>
        <taxon>Bacteria</taxon>
        <taxon>Pseudomonadati</taxon>
        <taxon>Spirochaetota</taxon>
        <taxon>Spirochaetia</taxon>
        <taxon>Spirochaetales</taxon>
        <taxon>Candidatus Gallitreponema</taxon>
    </lineage>
</organism>
<reference evidence="1" key="2">
    <citation type="journal article" date="2021" name="PeerJ">
        <title>Extensive microbial diversity within the chicken gut microbiome revealed by metagenomics and culture.</title>
        <authorList>
            <person name="Gilroy R."/>
            <person name="Ravi A."/>
            <person name="Getino M."/>
            <person name="Pursley I."/>
            <person name="Horton D.L."/>
            <person name="Alikhan N.F."/>
            <person name="Baker D."/>
            <person name="Gharbi K."/>
            <person name="Hall N."/>
            <person name="Watson M."/>
            <person name="Adriaenssens E.M."/>
            <person name="Foster-Nyarko E."/>
            <person name="Jarju S."/>
            <person name="Secka A."/>
            <person name="Antonio M."/>
            <person name="Oren A."/>
            <person name="Chaudhuri R.R."/>
            <person name="La Ragione R."/>
            <person name="Hildebrand F."/>
            <person name="Pallen M.J."/>
        </authorList>
    </citation>
    <scope>NUCLEOTIDE SEQUENCE</scope>
    <source>
        <strain evidence="1">10532</strain>
    </source>
</reference>
<evidence type="ECO:0000313" key="2">
    <source>
        <dbReference type="Proteomes" id="UP000823638"/>
    </source>
</evidence>
<accession>A0A9D9N2P5</accession>
<comment type="caution">
    <text evidence="1">The sequence shown here is derived from an EMBL/GenBank/DDBJ whole genome shotgun (WGS) entry which is preliminary data.</text>
</comment>
<feature type="non-terminal residue" evidence="1">
    <location>
        <position position="1"/>
    </location>
</feature>
<dbReference type="AlphaFoldDB" id="A0A9D9N2P5"/>
<proteinExistence type="predicted"/>
<dbReference type="Proteomes" id="UP000823638">
    <property type="component" value="Unassembled WGS sequence"/>
</dbReference>
<dbReference type="EMBL" id="JADIMM010000098">
    <property type="protein sequence ID" value="MBO8458251.1"/>
    <property type="molecule type" value="Genomic_DNA"/>
</dbReference>